<feature type="domain" description="Cch helix turn helix" evidence="2">
    <location>
        <begin position="777"/>
        <end position="885"/>
    </location>
</feature>
<feature type="domain" description="DUF927" evidence="1">
    <location>
        <begin position="370"/>
        <end position="621"/>
    </location>
</feature>
<proteinExistence type="predicted"/>
<accession>A0AAW8THY4</accession>
<dbReference type="Pfam" id="PF06048">
    <property type="entry name" value="DUF927"/>
    <property type="match status" value="1"/>
</dbReference>
<dbReference type="InterPro" id="IPR040538">
    <property type="entry name" value="Cch_HTH"/>
</dbReference>
<evidence type="ECO:0000313" key="3">
    <source>
        <dbReference type="EMBL" id="MDT2546742.1"/>
    </source>
</evidence>
<gene>
    <name evidence="3" type="ORF">P7D69_20645</name>
</gene>
<reference evidence="3" key="1">
    <citation type="submission" date="2023-03" db="EMBL/GenBank/DDBJ databases">
        <authorList>
            <person name="Shen W."/>
            <person name="Cai J."/>
        </authorList>
    </citation>
    <scope>NUCLEOTIDE SEQUENCE</scope>
    <source>
        <strain evidence="3">Y15</strain>
    </source>
</reference>
<protein>
    <submittedName>
        <fullName evidence="3">DUF927 domain-containing protein</fullName>
    </submittedName>
</protein>
<dbReference type="Pfam" id="PF18662">
    <property type="entry name" value="HTH_56"/>
    <property type="match status" value="1"/>
</dbReference>
<dbReference type="AlphaFoldDB" id="A0AAW8THY4"/>
<dbReference type="RefSeq" id="WP_070509378.1">
    <property type="nucleotide sequence ID" value="NZ_CP104392.1"/>
</dbReference>
<name>A0AAW8THY4_9ENTE</name>
<dbReference type="InterPro" id="IPR009270">
    <property type="entry name" value="DUF927"/>
</dbReference>
<evidence type="ECO:0000259" key="2">
    <source>
        <dbReference type="Pfam" id="PF18662"/>
    </source>
</evidence>
<dbReference type="EMBL" id="JARPXL010000044">
    <property type="protein sequence ID" value="MDT2546742.1"/>
    <property type="molecule type" value="Genomic_DNA"/>
</dbReference>
<evidence type="ECO:0000259" key="1">
    <source>
        <dbReference type="Pfam" id="PF06048"/>
    </source>
</evidence>
<dbReference type="Proteomes" id="UP001254770">
    <property type="component" value="Unassembled WGS sequence"/>
</dbReference>
<organism evidence="3 4">
    <name type="scientific">Enterococcus raffinosus</name>
    <dbReference type="NCBI Taxonomy" id="71452"/>
    <lineage>
        <taxon>Bacteria</taxon>
        <taxon>Bacillati</taxon>
        <taxon>Bacillota</taxon>
        <taxon>Bacilli</taxon>
        <taxon>Lactobacillales</taxon>
        <taxon>Enterococcaceae</taxon>
        <taxon>Enterococcus</taxon>
    </lineage>
</organism>
<comment type="caution">
    <text evidence="3">The sequence shown here is derived from an EMBL/GenBank/DDBJ whole genome shotgun (WGS) entry which is preliminary data.</text>
</comment>
<evidence type="ECO:0000313" key="4">
    <source>
        <dbReference type="Proteomes" id="UP001254770"/>
    </source>
</evidence>
<sequence>MIKQQKEYLKQYYEGISHYVKEFELRSLEKRTSRIFNTAEVSFEGFYTYLRVNGLLESSFFSTVNVLKEGLDPKKPVKDSDIFKIQILIIDIDVVKALKGQSASEEELKEGEKVAEAIKNELNASGISSIIRSFSGNGFHLLVPFEPIDVDKAKPIVQKCLKILSSRFSNDKAEVDTSVFNPSRLVKFPGSWARKGENTNDRPHRLSQNIEFPNNYSRNDFRVIEEFVKKNLSAVNPEVMAKSKKKHSVPVYGNAKKLLDYYGLNYQIKDGDIPGLKIFILKECPLARHSNNQNGASIIQKTSGLLEFKCLHESHSDCNIKDFLEKYPLPEEAKFKPDFTALNLATPVILDGWKLMEEGLFALNKEGEYYRVSSPVWIVEISINRDTQLVSLKLKYSLGKRSVHTLVVPGDILAAGKIRELTKYGIEVDPYYESKLVQFLQRQKQEIEIQDVHSYLGWRSEEEYTAAKTYAVNEPAIDSVLEEKSVYRLDSKGNTVTWKEMVEQEIVGTDGEIALALIPLAVILAWLQMANRISINSLSVIFKGLSSTGKTTLLNFIACFYGDSAKLVGSLNATQNAILRKVDGLNGWPVFFDEMKSTINKDLTSIFYQLSTGRQKDRLDKNSKLMEAVEFSTVSFFTSEVSVDNYLQELGGLLVRHLQFSDLQFTKSAASSKIIQKVAKENYGSPFKTFMESLMKAQPQIIGERYLESLIELNATIEEHPLRDRLLDNCAMVLTGAKLMNELLGLSISEDRVKKILVDVAESAFDKKTEQAESIPEKITEWIVMNSHRLVLEGGLTKSSYTSKFGSVKVVGNEIKVSILKSTFENQLLKQEFPLQDKKTVIDELVKANMLVGEKDRLSKRKKIKESENSKNRVSLTVYEIRLPKTADLLRYFGDYNNSDGGVKLFEKEVTPRKSEPSIYSPLPPPQIVEKTIEEVFAEIDFDNLLKEGAEDHD</sequence>